<sequence length="140" mass="15184">MRKHLKYLKKEKGMTLVELLAVLVILAIIAAIAIPLISGQIQKSKEQSYINEALNIISAAKLKYAQEGFGKDGKEAAPTYTITSGNNVLSGYIDIKVEKDVTVKLSGNIWSISGHPAVKVVTNDSNGSVTESQLRSKLKE</sequence>
<protein>
    <submittedName>
        <fullName evidence="3">Prepilin-type N-terminal cleavage/methylation domain-containing protein</fullName>
    </submittedName>
</protein>
<gene>
    <name evidence="3" type="ORF">GW534_04025</name>
</gene>
<reference evidence="3 4" key="1">
    <citation type="submission" date="2020-01" db="EMBL/GenBank/DDBJ databases">
        <title>A novel Bacillus sp. from Pasinler.</title>
        <authorList>
            <person name="Adiguzel A."/>
            <person name="Ay H."/>
            <person name="Baltaci M.O."/>
        </authorList>
    </citation>
    <scope>NUCLEOTIDE SEQUENCE [LARGE SCALE GENOMIC DNA]</scope>
    <source>
        <strain evidence="3 4">P1</strain>
    </source>
</reference>
<dbReference type="InterPro" id="IPR012902">
    <property type="entry name" value="N_methyl_site"/>
</dbReference>
<evidence type="ECO:0000313" key="4">
    <source>
        <dbReference type="Proteomes" id="UP000743899"/>
    </source>
</evidence>
<accession>A0ABX0A0K8</accession>
<organism evidence="3 4">
    <name type="scientific">Pallidibacillus pasinlerensis</name>
    <dbReference type="NCBI Taxonomy" id="2703818"/>
    <lineage>
        <taxon>Bacteria</taxon>
        <taxon>Bacillati</taxon>
        <taxon>Bacillota</taxon>
        <taxon>Bacilli</taxon>
        <taxon>Bacillales</taxon>
        <taxon>Bacillaceae</taxon>
        <taxon>Pallidibacillus</taxon>
    </lineage>
</organism>
<dbReference type="SUPFAM" id="SSF54523">
    <property type="entry name" value="Pili subunits"/>
    <property type="match status" value="1"/>
</dbReference>
<dbReference type="PROSITE" id="PS00409">
    <property type="entry name" value="PROKAR_NTER_METHYL"/>
    <property type="match status" value="1"/>
</dbReference>
<dbReference type="Gene3D" id="3.30.700.10">
    <property type="entry name" value="Glycoprotein, Type 4 Pilin"/>
    <property type="match status" value="1"/>
</dbReference>
<keyword evidence="4" id="KW-1185">Reference proteome</keyword>
<proteinExistence type="predicted"/>
<evidence type="ECO:0000256" key="2">
    <source>
        <dbReference type="ARBA" id="ARBA00023287"/>
    </source>
</evidence>
<comment type="subcellular location">
    <subcellularLocation>
        <location evidence="1">Cell surface</location>
    </subcellularLocation>
</comment>
<name>A0ABX0A0K8_9BACI</name>
<evidence type="ECO:0000313" key="3">
    <source>
        <dbReference type="EMBL" id="NCU16939.1"/>
    </source>
</evidence>
<dbReference type="Pfam" id="PF07963">
    <property type="entry name" value="N_methyl"/>
    <property type="match status" value="1"/>
</dbReference>
<dbReference type="NCBIfam" id="TIGR02532">
    <property type="entry name" value="IV_pilin_GFxxxE"/>
    <property type="match status" value="1"/>
</dbReference>
<dbReference type="InterPro" id="IPR045584">
    <property type="entry name" value="Pilin-like"/>
</dbReference>
<evidence type="ECO:0000256" key="1">
    <source>
        <dbReference type="ARBA" id="ARBA00004241"/>
    </source>
</evidence>
<dbReference type="EMBL" id="JAACYS010000011">
    <property type="protein sequence ID" value="NCU16939.1"/>
    <property type="molecule type" value="Genomic_DNA"/>
</dbReference>
<comment type="caution">
    <text evidence="3">The sequence shown here is derived from an EMBL/GenBank/DDBJ whole genome shotgun (WGS) entry which is preliminary data.</text>
</comment>
<keyword evidence="2" id="KW-0178">Competence</keyword>
<dbReference type="Proteomes" id="UP000743899">
    <property type="component" value="Unassembled WGS sequence"/>
</dbReference>
<dbReference type="RefSeq" id="WP_161919776.1">
    <property type="nucleotide sequence ID" value="NZ_JAACYS010000011.1"/>
</dbReference>